<proteinExistence type="predicted"/>
<evidence type="ECO:0000313" key="1">
    <source>
        <dbReference type="EMBL" id="CAB4545442.1"/>
    </source>
</evidence>
<dbReference type="AlphaFoldDB" id="A0A6J6C244"/>
<sequence length="509" mass="56047">MGSVKPVYCVRLDGPSWSVPQRQDVRSVVEKWVEEEYPIDERGPGVSVRVDNEDPERWWRYTIDVSLGSGALSNTTVTLLMSDSETTFEVRTAVVAGGKQITPQSVQIKDMAMRTLVARVIDKGLFRDADRSVSTKDLRVADVVQSQAIAAFCYNAPSRTMPVIIETCRAETSSVFEIEKVSTLVAGLAHVVKMTSEQCVRTFNDFAGIEALTPQGLVIIWPDRSVESWSGNGLAPGKGVKARGESKTMVTDAAANSLAPLRAPRFRPRVTEESSPATTEVPAETHLTDPAIEPETVPWSEWKSASDGWQEEANKVDELQQALADADRIIAEKQELLDKGSADVDQLLLQNVELAIRLGRNPTGIKAASAHDAVKQADAMCEYLTFIPEAFESAKELDAIDANRLLQDLVRLNVVAGDWQSGRVNNASLTVSCRGVGLNYAAGVGDNAEYKYGTDYAFTWQGQTQYALAHIRNGRGPRLYRVHIFFDDQTHQVVVAYVGRHLRGKRDHN</sequence>
<dbReference type="EMBL" id="CAEZSL010000091">
    <property type="protein sequence ID" value="CAB4545442.1"/>
    <property type="molecule type" value="Genomic_DNA"/>
</dbReference>
<reference evidence="1" key="1">
    <citation type="submission" date="2020-05" db="EMBL/GenBank/DDBJ databases">
        <authorList>
            <person name="Chiriac C."/>
            <person name="Salcher M."/>
            <person name="Ghai R."/>
            <person name="Kavagutti S V."/>
        </authorList>
    </citation>
    <scope>NUCLEOTIDE SEQUENCE</scope>
</reference>
<organism evidence="1">
    <name type="scientific">freshwater metagenome</name>
    <dbReference type="NCBI Taxonomy" id="449393"/>
    <lineage>
        <taxon>unclassified sequences</taxon>
        <taxon>metagenomes</taxon>
        <taxon>ecological metagenomes</taxon>
    </lineage>
</organism>
<name>A0A6J6C244_9ZZZZ</name>
<accession>A0A6J6C244</accession>
<protein>
    <submittedName>
        <fullName evidence="1">Unannotated protein</fullName>
    </submittedName>
</protein>
<gene>
    <name evidence="1" type="ORF">UFOPK1421_00919</name>
</gene>